<dbReference type="EMBL" id="JAABOJ010000022">
    <property type="protein sequence ID" value="KAF3279132.1"/>
    <property type="molecule type" value="Genomic_DNA"/>
</dbReference>
<organism evidence="1 2">
    <name type="scientific">Orbilia oligospora</name>
    <name type="common">Nematode-trapping fungus</name>
    <name type="synonym">Arthrobotrys oligospora</name>
    <dbReference type="NCBI Taxonomy" id="2813651"/>
    <lineage>
        <taxon>Eukaryota</taxon>
        <taxon>Fungi</taxon>
        <taxon>Dikarya</taxon>
        <taxon>Ascomycota</taxon>
        <taxon>Pezizomycotina</taxon>
        <taxon>Orbiliomycetes</taxon>
        <taxon>Orbiliales</taxon>
        <taxon>Orbiliaceae</taxon>
        <taxon>Orbilia</taxon>
    </lineage>
</organism>
<dbReference type="Proteomes" id="UP000474640">
    <property type="component" value="Unassembled WGS sequence"/>
</dbReference>
<gene>
    <name evidence="1" type="ORF">TWF970_004238</name>
</gene>
<dbReference type="AlphaFoldDB" id="A0A7C8V6F5"/>
<accession>A0A7C8V6F5</accession>
<name>A0A7C8V6F5_ORBOL</name>
<evidence type="ECO:0000313" key="1">
    <source>
        <dbReference type="EMBL" id="KAF3279132.1"/>
    </source>
</evidence>
<evidence type="ECO:0000313" key="2">
    <source>
        <dbReference type="Proteomes" id="UP000474640"/>
    </source>
</evidence>
<proteinExistence type="predicted"/>
<protein>
    <submittedName>
        <fullName evidence="1">Uncharacterized protein</fullName>
    </submittedName>
</protein>
<sequence length="130" mass="14193">MSTNSNQEFLSSGGVRWLLTDEERTSIATLLDVEESTISHISGNIMNRARATCTSCGKHSGLDDMVHNAVETGIHSNAFVLNVLVNGPHAKSPDHGLKCSRCDSEYEGLFGWLGDTQIWTTGHSIIYKGR</sequence>
<dbReference type="OrthoDB" id="5271370at2759"/>
<reference evidence="1 2" key="1">
    <citation type="submission" date="2020-01" db="EMBL/GenBank/DDBJ databases">
        <authorList>
            <person name="Palmer J.M."/>
        </authorList>
    </citation>
    <scope>NUCLEOTIDE SEQUENCE [LARGE SCALE GENOMIC DNA]</scope>
    <source>
        <strain evidence="1 2">TWF970</strain>
    </source>
</reference>
<comment type="caution">
    <text evidence="1">The sequence shown here is derived from an EMBL/GenBank/DDBJ whole genome shotgun (WGS) entry which is preliminary data.</text>
</comment>